<feature type="transmembrane region" description="Helical" evidence="1">
    <location>
        <begin position="98"/>
        <end position="117"/>
    </location>
</feature>
<organism evidence="2 3">
    <name type="scientific">Hydrogenophaga pseudoflava</name>
    <name type="common">Pseudomonas carboxydoflava</name>
    <dbReference type="NCBI Taxonomy" id="47421"/>
    <lineage>
        <taxon>Bacteria</taxon>
        <taxon>Pseudomonadati</taxon>
        <taxon>Pseudomonadota</taxon>
        <taxon>Betaproteobacteria</taxon>
        <taxon>Burkholderiales</taxon>
        <taxon>Comamonadaceae</taxon>
        <taxon>Hydrogenophaga</taxon>
    </lineage>
</organism>
<feature type="transmembrane region" description="Helical" evidence="1">
    <location>
        <begin position="75"/>
        <end position="92"/>
    </location>
</feature>
<dbReference type="RefSeq" id="WP_133156143.1">
    <property type="nucleotide sequence ID" value="NZ_CP037867.1"/>
</dbReference>
<feature type="transmembrane region" description="Helical" evidence="1">
    <location>
        <begin position="42"/>
        <end position="63"/>
    </location>
</feature>
<keyword evidence="1" id="KW-0472">Membrane</keyword>
<proteinExistence type="predicted"/>
<accession>A0A4P6WVE6</accession>
<keyword evidence="1" id="KW-0812">Transmembrane</keyword>
<dbReference type="KEGG" id="hpse:HPF_06980"/>
<keyword evidence="3" id="KW-1185">Reference proteome</keyword>
<dbReference type="AlphaFoldDB" id="A0A4P6WVE6"/>
<feature type="transmembrane region" description="Helical" evidence="1">
    <location>
        <begin position="12"/>
        <end position="30"/>
    </location>
</feature>
<name>A0A4P6WVE6_HYDPS</name>
<gene>
    <name evidence="2" type="ORF">HPF_06980</name>
</gene>
<evidence type="ECO:0000256" key="1">
    <source>
        <dbReference type="SAM" id="Phobius"/>
    </source>
</evidence>
<reference evidence="2 3" key="1">
    <citation type="submission" date="2019-03" db="EMBL/GenBank/DDBJ databases">
        <authorList>
            <person name="Sebastian G."/>
            <person name="Baumann P."/>
            <person name="Ruckert C."/>
            <person name="Kalinowski J."/>
            <person name="Nebel B."/>
            <person name="Takors R."/>
            <person name="Blombach B."/>
        </authorList>
    </citation>
    <scope>NUCLEOTIDE SEQUENCE [LARGE SCALE GENOMIC DNA]</scope>
    <source>
        <strain evidence="2 3">DSM 1084</strain>
    </source>
</reference>
<evidence type="ECO:0000313" key="3">
    <source>
        <dbReference type="Proteomes" id="UP000293912"/>
    </source>
</evidence>
<evidence type="ECO:0000313" key="2">
    <source>
        <dbReference type="EMBL" id="QBM27420.1"/>
    </source>
</evidence>
<dbReference type="Proteomes" id="UP000293912">
    <property type="component" value="Chromosome"/>
</dbReference>
<dbReference type="EMBL" id="CP037867">
    <property type="protein sequence ID" value="QBM27420.1"/>
    <property type="molecule type" value="Genomic_DNA"/>
</dbReference>
<protein>
    <submittedName>
        <fullName evidence="2">Uncharacterized protein</fullName>
    </submittedName>
</protein>
<sequence>MFTVSASTLRRVLWLDAASCLGMGLSHLALSEPLSGWTGIPATWLQVAALVVFGAASLAAWLASRAEPPAGGVKLLAVGNFAWVAASLWLAFGAGLSLTALGLGWVLAQALMVLVLAELEWAGARRAQGLAMA</sequence>
<keyword evidence="1" id="KW-1133">Transmembrane helix</keyword>